<protein>
    <submittedName>
        <fullName evidence="8">RDD domain containing protein</fullName>
    </submittedName>
</protein>
<organism evidence="8 9">
    <name type="scientific">Kangiella geojedonensis</name>
    <dbReference type="NCBI Taxonomy" id="914150"/>
    <lineage>
        <taxon>Bacteria</taxon>
        <taxon>Pseudomonadati</taxon>
        <taxon>Pseudomonadota</taxon>
        <taxon>Gammaproteobacteria</taxon>
        <taxon>Kangiellales</taxon>
        <taxon>Kangiellaceae</taxon>
        <taxon>Kangiella</taxon>
    </lineage>
</organism>
<proteinExistence type="predicted"/>
<dbReference type="RefSeq" id="WP_046561518.1">
    <property type="nucleotide sequence ID" value="NZ_CP010975.1"/>
</dbReference>
<keyword evidence="4 6" id="KW-1133">Transmembrane helix</keyword>
<feature type="transmembrane region" description="Helical" evidence="6">
    <location>
        <begin position="108"/>
        <end position="129"/>
    </location>
</feature>
<dbReference type="STRING" id="914150.TQ33_1505"/>
<dbReference type="Pfam" id="PF06271">
    <property type="entry name" value="RDD"/>
    <property type="match status" value="1"/>
</dbReference>
<evidence type="ECO:0000256" key="4">
    <source>
        <dbReference type="ARBA" id="ARBA00022989"/>
    </source>
</evidence>
<dbReference type="InterPro" id="IPR010432">
    <property type="entry name" value="RDD"/>
</dbReference>
<dbReference type="Proteomes" id="UP000034071">
    <property type="component" value="Chromosome"/>
</dbReference>
<dbReference type="EMBL" id="CP010975">
    <property type="protein sequence ID" value="AKE52452.1"/>
    <property type="molecule type" value="Genomic_DNA"/>
</dbReference>
<sequence>MAQDTQQTLITTPASLTKKMGAWLYDILISIAIWFLWGLFTFPLIRWMLGVDDMSTETGWQDTITYQVYSLFPTLLLLLYFVGSHVRYGQTVGMSAWKIMVVQDNGKAVTFGPALIRSIISILGIGMLVSPFTKKKLGWHDMLTKTRVVALPDKEKKKK</sequence>
<feature type="domain" description="RDD" evidence="7">
    <location>
        <begin position="14"/>
        <end position="144"/>
    </location>
</feature>
<dbReference type="OrthoDB" id="9793824at2"/>
<gene>
    <name evidence="8" type="ORF">TQ33_1505</name>
</gene>
<keyword evidence="2" id="KW-1003">Cell membrane</keyword>
<evidence type="ECO:0000256" key="1">
    <source>
        <dbReference type="ARBA" id="ARBA00004651"/>
    </source>
</evidence>
<keyword evidence="5 6" id="KW-0472">Membrane</keyword>
<evidence type="ECO:0000256" key="5">
    <source>
        <dbReference type="ARBA" id="ARBA00023136"/>
    </source>
</evidence>
<evidence type="ECO:0000313" key="8">
    <source>
        <dbReference type="EMBL" id="AKE52452.1"/>
    </source>
</evidence>
<feature type="transmembrane region" description="Helical" evidence="6">
    <location>
        <begin position="22"/>
        <end position="45"/>
    </location>
</feature>
<dbReference type="PANTHER" id="PTHR36115:SF10">
    <property type="entry name" value="RDD DOMAIN-CONTAINING PROTEIN"/>
    <property type="match status" value="1"/>
</dbReference>
<reference evidence="8 9" key="1">
    <citation type="submission" date="2015-02" db="EMBL/GenBank/DDBJ databases">
        <title>Complete genome sequence of Kangiella geojedonensis strain YCS-5T.</title>
        <authorList>
            <person name="Kim K.M."/>
        </authorList>
    </citation>
    <scope>NUCLEOTIDE SEQUENCE [LARGE SCALE GENOMIC DNA]</scope>
    <source>
        <strain evidence="8 9">YCS-5</strain>
    </source>
</reference>
<dbReference type="InterPro" id="IPR051791">
    <property type="entry name" value="Pra-immunoreactive"/>
</dbReference>
<evidence type="ECO:0000313" key="9">
    <source>
        <dbReference type="Proteomes" id="UP000034071"/>
    </source>
</evidence>
<dbReference type="PANTHER" id="PTHR36115">
    <property type="entry name" value="PROLINE-RICH ANTIGEN HOMOLOG-RELATED"/>
    <property type="match status" value="1"/>
</dbReference>
<evidence type="ECO:0000256" key="3">
    <source>
        <dbReference type="ARBA" id="ARBA00022692"/>
    </source>
</evidence>
<keyword evidence="9" id="KW-1185">Reference proteome</keyword>
<comment type="subcellular location">
    <subcellularLocation>
        <location evidence="1">Cell membrane</location>
        <topology evidence="1">Multi-pass membrane protein</topology>
    </subcellularLocation>
</comment>
<dbReference type="GO" id="GO:0005886">
    <property type="term" value="C:plasma membrane"/>
    <property type="evidence" value="ECO:0007669"/>
    <property type="project" value="UniProtKB-SubCell"/>
</dbReference>
<dbReference type="HOGENOM" id="CLU_053152_4_1_6"/>
<keyword evidence="3 6" id="KW-0812">Transmembrane</keyword>
<evidence type="ECO:0000259" key="7">
    <source>
        <dbReference type="Pfam" id="PF06271"/>
    </source>
</evidence>
<dbReference type="KEGG" id="kge:TQ33_1505"/>
<feature type="transmembrane region" description="Helical" evidence="6">
    <location>
        <begin position="66"/>
        <end position="88"/>
    </location>
</feature>
<name>A0A0F6TRH8_9GAMM</name>
<evidence type="ECO:0000256" key="2">
    <source>
        <dbReference type="ARBA" id="ARBA00022475"/>
    </source>
</evidence>
<evidence type="ECO:0000256" key="6">
    <source>
        <dbReference type="SAM" id="Phobius"/>
    </source>
</evidence>
<accession>A0A0F6TRH8</accession>
<dbReference type="AlphaFoldDB" id="A0A0F6TRH8"/>